<dbReference type="InterPro" id="IPR018289">
    <property type="entry name" value="MULE_transposase_dom"/>
</dbReference>
<dbReference type="OrthoDB" id="4368270at2759"/>
<dbReference type="PANTHER" id="PTHR31569">
    <property type="entry name" value="SWIM-TYPE DOMAIN-CONTAINING PROTEIN"/>
    <property type="match status" value="1"/>
</dbReference>
<dbReference type="InterPro" id="IPR052579">
    <property type="entry name" value="Zinc_finger_SWIM"/>
</dbReference>
<dbReference type="Proteomes" id="UP000266188">
    <property type="component" value="Unassembled WGS sequence"/>
</dbReference>
<gene>
    <name evidence="2" type="ORF">PHISCL_10216</name>
</gene>
<keyword evidence="3" id="KW-1185">Reference proteome</keyword>
<feature type="non-terminal residue" evidence="2">
    <location>
        <position position="371"/>
    </location>
</feature>
<dbReference type="Pfam" id="PF10551">
    <property type="entry name" value="MULE"/>
    <property type="match status" value="1"/>
</dbReference>
<protein>
    <submittedName>
        <fullName evidence="2">Transposable element tc3 transposase</fullName>
    </submittedName>
</protein>
<feature type="non-terminal residue" evidence="2">
    <location>
        <position position="1"/>
    </location>
</feature>
<dbReference type="AlphaFoldDB" id="A0A3A2Z832"/>
<comment type="caution">
    <text evidence="2">The sequence shown here is derived from an EMBL/GenBank/DDBJ whole genome shotgun (WGS) entry which is preliminary data.</text>
</comment>
<dbReference type="PANTHER" id="PTHR31569:SF4">
    <property type="entry name" value="SWIM-TYPE DOMAIN-CONTAINING PROTEIN"/>
    <property type="match status" value="1"/>
</dbReference>
<name>A0A3A2Z832_9EURO</name>
<evidence type="ECO:0000259" key="1">
    <source>
        <dbReference type="Pfam" id="PF10551"/>
    </source>
</evidence>
<reference evidence="3" key="1">
    <citation type="submission" date="2017-02" db="EMBL/GenBank/DDBJ databases">
        <authorList>
            <person name="Tafer H."/>
            <person name="Lopandic K."/>
        </authorList>
    </citation>
    <scope>NUCLEOTIDE SEQUENCE [LARGE SCALE GENOMIC DNA]</scope>
    <source>
        <strain evidence="3">CBS 366.77</strain>
    </source>
</reference>
<dbReference type="STRING" id="2070753.A0A3A2Z832"/>
<evidence type="ECO:0000313" key="3">
    <source>
        <dbReference type="Proteomes" id="UP000266188"/>
    </source>
</evidence>
<evidence type="ECO:0000313" key="2">
    <source>
        <dbReference type="EMBL" id="RJE17447.1"/>
    </source>
</evidence>
<proteinExistence type="predicted"/>
<dbReference type="EMBL" id="MVGC01000950">
    <property type="protein sequence ID" value="RJE17447.1"/>
    <property type="molecule type" value="Genomic_DNA"/>
</dbReference>
<feature type="domain" description="MULE transposase" evidence="1">
    <location>
        <begin position="130"/>
        <end position="225"/>
    </location>
</feature>
<accession>A0A3A2Z832</accession>
<organism evidence="2 3">
    <name type="scientific">Aspergillus sclerotialis</name>
    <dbReference type="NCBI Taxonomy" id="2070753"/>
    <lineage>
        <taxon>Eukaryota</taxon>
        <taxon>Fungi</taxon>
        <taxon>Dikarya</taxon>
        <taxon>Ascomycota</taxon>
        <taxon>Pezizomycotina</taxon>
        <taxon>Eurotiomycetes</taxon>
        <taxon>Eurotiomycetidae</taxon>
        <taxon>Eurotiales</taxon>
        <taxon>Aspergillaceae</taxon>
        <taxon>Aspergillus</taxon>
        <taxon>Aspergillus subgen. Polypaecilum</taxon>
    </lineage>
</organism>
<sequence>WILKHRLDQRFSIHNHEPSRHPSAHPIHRQLSGGTTQLASFSNAGIAPKEIQTLIRQSGSLATRQDVYNRIASVRRDLCEGQSPIHALANQLDKEGFWSRIQFAPDGHVTAVLFAHPDSLTYLQAYPELLLLDCTYKTNKYGMPLLDIIGVDATQRSFCIAFAFLSNETEDDYIWALDRLKSLYKQCNAALPSVILTDRCLALINAASTLFPSTTILLCLWHVNKAVLARCQPTFSDTEKWTEFYGFWHSIINSPTKEVYTTRLKEFQQKYAPEHLEEVAYIKTTWLIPFKEKLVKAWVDQSTHFGNTATSRVEGIHALLKSYLRRSTFDLFEAWKAIQLALLNQLSELKSNQAKQQLRIPLELSGALYGA</sequence>